<evidence type="ECO:0000313" key="1">
    <source>
        <dbReference type="EMBL" id="SKA79420.1"/>
    </source>
</evidence>
<name>A0A1T4WPY3_9MICO</name>
<dbReference type="RefSeq" id="WP_220387259.1">
    <property type="nucleotide sequence ID" value="NZ_FUYG01000001.1"/>
</dbReference>
<gene>
    <name evidence="1" type="ORF">SAMN06295879_0053</name>
</gene>
<dbReference type="InterPro" id="IPR011330">
    <property type="entry name" value="Glyco_hydro/deAcase_b/a-brl"/>
</dbReference>
<dbReference type="NCBIfam" id="NF003814">
    <property type="entry name" value="PRK05406.1-3"/>
    <property type="match status" value="1"/>
</dbReference>
<dbReference type="AlphaFoldDB" id="A0A1T4WPY3"/>
<dbReference type="Proteomes" id="UP000189735">
    <property type="component" value="Unassembled WGS sequence"/>
</dbReference>
<dbReference type="GO" id="GO:0005975">
    <property type="term" value="P:carbohydrate metabolic process"/>
    <property type="evidence" value="ECO:0007669"/>
    <property type="project" value="InterPro"/>
</dbReference>
<evidence type="ECO:0000313" key="2">
    <source>
        <dbReference type="Proteomes" id="UP000189735"/>
    </source>
</evidence>
<dbReference type="PANTHER" id="PTHR30292">
    <property type="entry name" value="UNCHARACTERIZED PROTEIN YBGL-RELATED"/>
    <property type="match status" value="1"/>
</dbReference>
<reference evidence="2" key="1">
    <citation type="submission" date="2017-02" db="EMBL/GenBank/DDBJ databases">
        <authorList>
            <person name="Varghese N."/>
            <person name="Submissions S."/>
        </authorList>
    </citation>
    <scope>NUCLEOTIDE SEQUENCE [LARGE SCALE GENOMIC DNA]</scope>
    <source>
        <strain evidence="2">VKM Ac-2052</strain>
    </source>
</reference>
<proteinExistence type="predicted"/>
<protein>
    <submittedName>
        <fullName evidence="1">UPF0271 protein</fullName>
    </submittedName>
</protein>
<organism evidence="1 2">
    <name type="scientific">Agreia bicolorata</name>
    <dbReference type="NCBI Taxonomy" id="110935"/>
    <lineage>
        <taxon>Bacteria</taxon>
        <taxon>Bacillati</taxon>
        <taxon>Actinomycetota</taxon>
        <taxon>Actinomycetes</taxon>
        <taxon>Micrococcales</taxon>
        <taxon>Microbacteriaceae</taxon>
        <taxon>Agreia</taxon>
    </lineage>
</organism>
<dbReference type="PANTHER" id="PTHR30292:SF0">
    <property type="entry name" value="5-OXOPROLINASE SUBUNIT A"/>
    <property type="match status" value="1"/>
</dbReference>
<dbReference type="Pfam" id="PF03746">
    <property type="entry name" value="LamB_YcsF"/>
    <property type="match status" value="1"/>
</dbReference>
<dbReference type="SUPFAM" id="SSF88713">
    <property type="entry name" value="Glycoside hydrolase/deacetylase"/>
    <property type="match status" value="1"/>
</dbReference>
<dbReference type="Gene3D" id="3.20.20.370">
    <property type="entry name" value="Glycoside hydrolase/deacetylase"/>
    <property type="match status" value="1"/>
</dbReference>
<dbReference type="NCBIfam" id="NF003816">
    <property type="entry name" value="PRK05406.1-5"/>
    <property type="match status" value="1"/>
</dbReference>
<accession>A0A1T4WPY3</accession>
<dbReference type="CDD" id="cd10787">
    <property type="entry name" value="LamB_YcsF_like"/>
    <property type="match status" value="1"/>
</dbReference>
<dbReference type="InterPro" id="IPR005501">
    <property type="entry name" value="LamB/YcsF/PxpA-like"/>
</dbReference>
<sequence length="255" mass="27659">MTNPTIEINCDLGEGYGRWAFAPDEQFMPHITTANIACGFHAGDPRIMRDTVAMAMEHGLQIGAHVSLPDIVGFGRRRLALTPEEMRDNTIYQIGALKAFVEARGGVLAHVKPHGVMYAMIQDTVDYADAVTTAIAEVDASLLFYALDDTHSELAASKGITLVPEGFVDLHYDAAGGLMIERAKLAWDPEDVAARAIRLVTRHEVVANDGTVLPLQRSTICLHGDAPNSTEVISTVRRRLDEAGIETRALAEGRA</sequence>
<dbReference type="EMBL" id="FUYG01000001">
    <property type="protein sequence ID" value="SKA79420.1"/>
    <property type="molecule type" value="Genomic_DNA"/>
</dbReference>